<evidence type="ECO:0000313" key="8">
    <source>
        <dbReference type="Proteomes" id="UP000295645"/>
    </source>
</evidence>
<feature type="domain" description="Autotransporter" evidence="6">
    <location>
        <begin position="646"/>
        <end position="921"/>
    </location>
</feature>
<evidence type="ECO:0000256" key="4">
    <source>
        <dbReference type="ARBA" id="ARBA00022825"/>
    </source>
</evidence>
<feature type="active site" description="Charge relay system" evidence="5">
    <location>
        <position position="84"/>
    </location>
</feature>
<dbReference type="InterPro" id="IPR036852">
    <property type="entry name" value="Peptidase_S8/S53_dom_sf"/>
</dbReference>
<dbReference type="InterPro" id="IPR000209">
    <property type="entry name" value="Peptidase_S8/S53_dom"/>
</dbReference>
<dbReference type="InterPro" id="IPR005546">
    <property type="entry name" value="Autotransporte_beta"/>
</dbReference>
<dbReference type="SUPFAM" id="SSF103515">
    <property type="entry name" value="Autotransporter"/>
    <property type="match status" value="1"/>
</dbReference>
<name>A0A4R3YXQ3_9GAMM</name>
<dbReference type="GO" id="GO:0005886">
    <property type="term" value="C:plasma membrane"/>
    <property type="evidence" value="ECO:0007669"/>
    <property type="project" value="TreeGrafter"/>
</dbReference>
<dbReference type="SUPFAM" id="SSF52743">
    <property type="entry name" value="Subtilisin-like"/>
    <property type="match status" value="1"/>
</dbReference>
<dbReference type="PRINTS" id="PR00723">
    <property type="entry name" value="SUBTILISIN"/>
</dbReference>
<dbReference type="PANTHER" id="PTHR42884">
    <property type="entry name" value="PROPROTEIN CONVERTASE SUBTILISIN/KEXIN-RELATED"/>
    <property type="match status" value="1"/>
</dbReference>
<dbReference type="PROSITE" id="PS51208">
    <property type="entry name" value="AUTOTRANSPORTER"/>
    <property type="match status" value="1"/>
</dbReference>
<dbReference type="GO" id="GO:0004252">
    <property type="term" value="F:serine-type endopeptidase activity"/>
    <property type="evidence" value="ECO:0007669"/>
    <property type="project" value="UniProtKB-UniRule"/>
</dbReference>
<comment type="similarity">
    <text evidence="5">Belongs to the peptidase S8 family.</text>
</comment>
<proteinExistence type="inferred from homology"/>
<dbReference type="SMART" id="SM00869">
    <property type="entry name" value="Autotransporter"/>
    <property type="match status" value="1"/>
</dbReference>
<keyword evidence="8" id="KW-1185">Reference proteome</keyword>
<dbReference type="OrthoDB" id="5360469at2"/>
<gene>
    <name evidence="7" type="ORF">EC912_101536</name>
</gene>
<sequence length="921" mass="96651">MDVGQGWDETRFRRRTLCLGILACLTFAGCGGGPGTARRNDPPLQRIDPLPTIDPRRMHLDAIGVPAAHTKRYAGDDVRIGLIDTGADPAHPVLEGRIAWSRKYLGDDVATPDAADPYGHGTVMAQLIAGRATNDFAGGVAPGASIYSARTGRDIDGRMGPLAIAAAYSDLLRAGVRLFNNSYAHASSITDRDVATDAGHYRRIFAPAVIAHDALLIFAAGNQSRDQPSLEAGLPALHPELEQGWLAVVNVSVDAYGNPGALHPSSNACGVAAAWCLAAPGVTRVAPIGNTRFTTGQTSGTSSSAALVTGAAAVVMQAFPYFTGDQVRQTLLSTAKPIGDPALFGYGLLDVGRAVRGPARFDWGDFATTVTTDSIWSNDIAGQGGLVKRGPATLTMSGDNHYRGATDIHAGTLNIDGTIRSAVHIFPEGQLGGTGAVHGNVVNKGQLAPSGGTFVIHGDYLPVSSGVLSIAPGQKLKVDGYARLAGSTLSLRPPAVNYVLTARETLLEATHGVEGVFGAQRMEAGVFYDAELEYSSHRVDARIARRSIPHAVAEHRVLTPTMQSTANGVEAALTHADAWTASDESDRHAMFLSGAASFLRSPDIATALTSLDSLSAEAYASNQGFPLEQGDMEARTLATRMDALVQGDLDSGVWGDVTVSSGRIAQHGVASGQHNGTGTRIGVDTPVADTGALGLSLTRHRGQTRFDRFAGNVTSHIDTLAAYGRAGSESWYVAANATASIVANHVRRDVLLGGQRAVVSAGRRDTKASVHVEAGVMLRSGSWRATPFVVAAFDETRRAAFTEDGANGFGVAAPTNRHRRSTVGLGGRIAYRWSDVVLEGYGLWQWTIRGRDPGFDVSFVGAPASMWRVHGASLPATAIATGVSIAMPLSSAWQLRLGLDVRYAQGTAMATTGSLGLRYDF</sequence>
<accession>A0A4R3YXQ3</accession>
<keyword evidence="3 5" id="KW-0378">Hydrolase</keyword>
<comment type="caution">
    <text evidence="7">The sequence shown here is derived from an EMBL/GenBank/DDBJ whole genome shotgun (WGS) entry which is preliminary data.</text>
</comment>
<dbReference type="EMBL" id="SMCS01000001">
    <property type="protein sequence ID" value="TCV97521.1"/>
    <property type="molecule type" value="Genomic_DNA"/>
</dbReference>
<dbReference type="Pfam" id="PF00082">
    <property type="entry name" value="Peptidase_S8"/>
    <property type="match status" value="1"/>
</dbReference>
<keyword evidence="4 5" id="KW-0720">Serine protease</keyword>
<dbReference type="Proteomes" id="UP000295645">
    <property type="component" value="Unassembled WGS sequence"/>
</dbReference>
<dbReference type="Pfam" id="PF03797">
    <property type="entry name" value="Autotransporter"/>
    <property type="match status" value="1"/>
</dbReference>
<dbReference type="InterPro" id="IPR006315">
    <property type="entry name" value="OM_autotransptr_brl_dom"/>
</dbReference>
<dbReference type="AlphaFoldDB" id="A0A4R3YXQ3"/>
<protein>
    <submittedName>
        <fullName evidence="7">Outer membrane autotransporter protein</fullName>
    </submittedName>
</protein>
<dbReference type="GO" id="GO:0016485">
    <property type="term" value="P:protein processing"/>
    <property type="evidence" value="ECO:0007669"/>
    <property type="project" value="TreeGrafter"/>
</dbReference>
<feature type="active site" description="Charge relay system" evidence="5">
    <location>
        <position position="120"/>
    </location>
</feature>
<evidence type="ECO:0000313" key="7">
    <source>
        <dbReference type="EMBL" id="TCV97521.1"/>
    </source>
</evidence>
<organism evidence="7 8">
    <name type="scientific">Luteibacter rhizovicinus</name>
    <dbReference type="NCBI Taxonomy" id="242606"/>
    <lineage>
        <taxon>Bacteria</taxon>
        <taxon>Pseudomonadati</taxon>
        <taxon>Pseudomonadota</taxon>
        <taxon>Gammaproteobacteria</taxon>
        <taxon>Lysobacterales</taxon>
        <taxon>Rhodanobacteraceae</taxon>
        <taxon>Luteibacter</taxon>
    </lineage>
</organism>
<dbReference type="PROSITE" id="PS51892">
    <property type="entry name" value="SUBTILASE"/>
    <property type="match status" value="1"/>
</dbReference>
<dbReference type="Gene3D" id="2.40.128.130">
    <property type="entry name" value="Autotransporter beta-domain"/>
    <property type="match status" value="1"/>
</dbReference>
<evidence type="ECO:0000256" key="5">
    <source>
        <dbReference type="PROSITE-ProRule" id="PRU01240"/>
    </source>
</evidence>
<feature type="active site" description="Charge relay system" evidence="5">
    <location>
        <position position="302"/>
    </location>
</feature>
<dbReference type="RefSeq" id="WP_132141575.1">
    <property type="nucleotide sequence ID" value="NZ_SMCS01000001.1"/>
</dbReference>
<keyword evidence="1 5" id="KW-0645">Protease</keyword>
<dbReference type="InterPro" id="IPR034061">
    <property type="entry name" value="Peptidases_S8_Autotransporter"/>
</dbReference>
<keyword evidence="2" id="KW-0732">Signal</keyword>
<dbReference type="NCBIfam" id="TIGR01414">
    <property type="entry name" value="autotrans_barl"/>
    <property type="match status" value="1"/>
</dbReference>
<evidence type="ECO:0000256" key="1">
    <source>
        <dbReference type="ARBA" id="ARBA00022670"/>
    </source>
</evidence>
<dbReference type="InterPro" id="IPR013425">
    <property type="entry name" value="Autotrns_rpt"/>
</dbReference>
<dbReference type="CDD" id="cd04848">
    <property type="entry name" value="Peptidases_S8_Autotransporter_serine_protease_like"/>
    <property type="match status" value="1"/>
</dbReference>
<dbReference type="GO" id="GO:0019867">
    <property type="term" value="C:outer membrane"/>
    <property type="evidence" value="ECO:0007669"/>
    <property type="project" value="InterPro"/>
</dbReference>
<evidence type="ECO:0000259" key="6">
    <source>
        <dbReference type="PROSITE" id="PS51208"/>
    </source>
</evidence>
<evidence type="ECO:0000256" key="3">
    <source>
        <dbReference type="ARBA" id="ARBA00022801"/>
    </source>
</evidence>
<dbReference type="InterPro" id="IPR015500">
    <property type="entry name" value="Peptidase_S8_subtilisin-rel"/>
</dbReference>
<dbReference type="Pfam" id="PF12951">
    <property type="entry name" value="PATR"/>
    <property type="match status" value="1"/>
</dbReference>
<dbReference type="InterPro" id="IPR036709">
    <property type="entry name" value="Autotransporte_beta_dom_sf"/>
</dbReference>
<evidence type="ECO:0000256" key="2">
    <source>
        <dbReference type="ARBA" id="ARBA00022729"/>
    </source>
</evidence>
<dbReference type="Gene3D" id="3.40.50.200">
    <property type="entry name" value="Peptidase S8/S53 domain"/>
    <property type="match status" value="1"/>
</dbReference>
<reference evidence="7 8" key="1">
    <citation type="submission" date="2019-03" db="EMBL/GenBank/DDBJ databases">
        <title>Above-ground endophytic microbial communities from plants in different locations in the United States.</title>
        <authorList>
            <person name="Frank C."/>
        </authorList>
    </citation>
    <scope>NUCLEOTIDE SEQUENCE [LARGE SCALE GENOMIC DNA]</scope>
    <source>
        <strain evidence="7 8">LP_13_YM</strain>
    </source>
</reference>
<dbReference type="PANTHER" id="PTHR42884:SF14">
    <property type="entry name" value="NEUROENDOCRINE CONVERTASE 1"/>
    <property type="match status" value="1"/>
</dbReference>
<dbReference type="NCBIfam" id="TIGR02601">
    <property type="entry name" value="autotrns_rpt"/>
    <property type="match status" value="1"/>
</dbReference>